<keyword evidence="3" id="KW-0238">DNA-binding</keyword>
<evidence type="ECO:0000259" key="6">
    <source>
        <dbReference type="PROSITE" id="PS51898"/>
    </source>
</evidence>
<dbReference type="Pfam" id="PF00589">
    <property type="entry name" value="Phage_integrase"/>
    <property type="match status" value="1"/>
</dbReference>
<feature type="compositionally biased region" description="Basic and acidic residues" evidence="5">
    <location>
        <begin position="374"/>
        <end position="389"/>
    </location>
</feature>
<dbReference type="PANTHER" id="PTHR30629">
    <property type="entry name" value="PROPHAGE INTEGRASE"/>
    <property type="match status" value="1"/>
</dbReference>
<evidence type="ECO:0000256" key="4">
    <source>
        <dbReference type="ARBA" id="ARBA00023172"/>
    </source>
</evidence>
<dbReference type="SUPFAM" id="SSF56349">
    <property type="entry name" value="DNA breaking-rejoining enzymes"/>
    <property type="match status" value="1"/>
</dbReference>
<comment type="similarity">
    <text evidence="1">Belongs to the 'phage' integrase family.</text>
</comment>
<evidence type="ECO:0000313" key="7">
    <source>
        <dbReference type="EMBL" id="KFU77006.1"/>
    </source>
</evidence>
<keyword evidence="2" id="KW-0229">DNA integration</keyword>
<dbReference type="Gene3D" id="1.10.150.130">
    <property type="match status" value="1"/>
</dbReference>
<proteinExistence type="inferred from homology"/>
<comment type="caution">
    <text evidence="7">The sequence shown here is derived from an EMBL/GenBank/DDBJ whole genome shotgun (WGS) entry which is preliminary data.</text>
</comment>
<reference evidence="7 8" key="1">
    <citation type="journal article" date="2014" name="Genome Announc.">
        <title>Draft Genome Sequence of Amycolatopsis lurida NRRL 2430, Producer of the Glycopeptide Family Antibiotic Ristocetin.</title>
        <authorList>
            <person name="Kwun M.J."/>
            <person name="Hong H.J."/>
        </authorList>
    </citation>
    <scope>NUCLEOTIDE SEQUENCE [LARGE SCALE GENOMIC DNA]</scope>
    <source>
        <strain evidence="7 8">NRRL 2430</strain>
    </source>
</reference>
<dbReference type="GO" id="GO:0015074">
    <property type="term" value="P:DNA integration"/>
    <property type="evidence" value="ECO:0007669"/>
    <property type="project" value="UniProtKB-KW"/>
</dbReference>
<evidence type="ECO:0000256" key="2">
    <source>
        <dbReference type="ARBA" id="ARBA00022908"/>
    </source>
</evidence>
<name>A0A2P2FJV5_AMYLU</name>
<dbReference type="PROSITE" id="PS51898">
    <property type="entry name" value="TYR_RECOMBINASE"/>
    <property type="match status" value="1"/>
</dbReference>
<evidence type="ECO:0000313" key="8">
    <source>
        <dbReference type="Proteomes" id="UP000256220"/>
    </source>
</evidence>
<dbReference type="Gene3D" id="1.10.443.10">
    <property type="entry name" value="Intergrase catalytic core"/>
    <property type="match status" value="1"/>
</dbReference>
<evidence type="ECO:0000256" key="3">
    <source>
        <dbReference type="ARBA" id="ARBA00023125"/>
    </source>
</evidence>
<evidence type="ECO:0000256" key="5">
    <source>
        <dbReference type="SAM" id="MobiDB-lite"/>
    </source>
</evidence>
<dbReference type="InterPro" id="IPR010998">
    <property type="entry name" value="Integrase_recombinase_N"/>
</dbReference>
<evidence type="ECO:0000256" key="1">
    <source>
        <dbReference type="ARBA" id="ARBA00008857"/>
    </source>
</evidence>
<dbReference type="InterPro" id="IPR011010">
    <property type="entry name" value="DNA_brk_join_enz"/>
</dbReference>
<dbReference type="AlphaFoldDB" id="A0A2P2FJV5"/>
<dbReference type="CDD" id="cd01189">
    <property type="entry name" value="INT_ICEBs1_C_like"/>
    <property type="match status" value="1"/>
</dbReference>
<protein>
    <submittedName>
        <fullName evidence="7">Integrase</fullName>
    </submittedName>
</protein>
<dbReference type="PANTHER" id="PTHR30629:SF6">
    <property type="entry name" value="PROPHAGE INTEGRASE INTA-RELATED"/>
    <property type="match status" value="1"/>
</dbReference>
<gene>
    <name evidence="7" type="ORF">BB31_33420</name>
</gene>
<dbReference type="GO" id="GO:0006310">
    <property type="term" value="P:DNA recombination"/>
    <property type="evidence" value="ECO:0007669"/>
    <property type="project" value="UniProtKB-KW"/>
</dbReference>
<accession>A0A2P2FJV5</accession>
<keyword evidence="8" id="KW-1185">Reference proteome</keyword>
<dbReference type="GO" id="GO:0003677">
    <property type="term" value="F:DNA binding"/>
    <property type="evidence" value="ECO:0007669"/>
    <property type="project" value="UniProtKB-KW"/>
</dbReference>
<feature type="domain" description="Tyr recombinase" evidence="6">
    <location>
        <begin position="179"/>
        <end position="372"/>
    </location>
</feature>
<dbReference type="Proteomes" id="UP000256220">
    <property type="component" value="Unassembled WGS sequence"/>
</dbReference>
<sequence>MPRPQLEIGTYGEIRYSPVAGGYRARALFRDFDGNTREVERTGKTKGKAAQRLKDVFREWTGSTTGEITRETHLKVLAEVWMEQVRQDVGDGKKSPTTETAYESVLNAHVVPGLGELRVREATVMRLDRFLGALQRNVGASTAKTARTVLSGMLGLAARYDAIDGNPTRDTRRIPTAKKKPRALDADERAGWLARLEANEKAVRWDLPDLSRFMMATGVRVGEALATYWEDVDLVAGTVDITHTVVRIKGQGLLRKPRPKSESSKRALPLPSWAVELLTKRAAASGPIFPSSTGGMRDPNNVLRVIREIRGGDHFLWVTSHTFRKTTATALDDAGVPTRLIADQLGHSRVSMTQDNYLERKTVDPATAKALEGLLDKPVRPKTGDKPGR</sequence>
<dbReference type="EMBL" id="JFBM01000037">
    <property type="protein sequence ID" value="KFU77006.1"/>
    <property type="molecule type" value="Genomic_DNA"/>
</dbReference>
<keyword evidence="4" id="KW-0233">DNA recombination</keyword>
<dbReference type="InterPro" id="IPR050808">
    <property type="entry name" value="Phage_Integrase"/>
</dbReference>
<dbReference type="RefSeq" id="WP_034319951.1">
    <property type="nucleotide sequence ID" value="NZ_JFBM01000037.1"/>
</dbReference>
<dbReference type="InterPro" id="IPR013762">
    <property type="entry name" value="Integrase-like_cat_sf"/>
</dbReference>
<organism evidence="7 8">
    <name type="scientific">Amycolatopsis lurida NRRL 2430</name>
    <dbReference type="NCBI Taxonomy" id="1460371"/>
    <lineage>
        <taxon>Bacteria</taxon>
        <taxon>Bacillati</taxon>
        <taxon>Actinomycetota</taxon>
        <taxon>Actinomycetes</taxon>
        <taxon>Pseudonocardiales</taxon>
        <taxon>Pseudonocardiaceae</taxon>
        <taxon>Amycolatopsis</taxon>
    </lineage>
</organism>
<dbReference type="InterPro" id="IPR002104">
    <property type="entry name" value="Integrase_catalytic"/>
</dbReference>
<feature type="region of interest" description="Disordered" evidence="5">
    <location>
        <begin position="369"/>
        <end position="389"/>
    </location>
</feature>